<reference evidence="20 21" key="1">
    <citation type="submission" date="2017-11" db="EMBL/GenBank/DDBJ databases">
        <title>Rhodohalobacter 15182 sp. nov., isolated from a salt lake.</title>
        <authorList>
            <person name="Han S."/>
        </authorList>
    </citation>
    <scope>NUCLEOTIDE SEQUENCE [LARGE SCALE GENOMIC DNA]</scope>
    <source>
        <strain evidence="20 21">15182</strain>
    </source>
</reference>
<comment type="cofactor">
    <cofactor evidence="1">
        <name>Ca(2+)</name>
        <dbReference type="ChEBI" id="CHEBI:29108"/>
    </cofactor>
</comment>
<comment type="catalytic activity">
    <reaction evidence="10 17">
        <text>D-sedoheptulose 7-phosphate + D-glyceraldehyde 3-phosphate = aldehydo-D-ribose 5-phosphate + D-xylulose 5-phosphate</text>
        <dbReference type="Rhea" id="RHEA:10508"/>
        <dbReference type="ChEBI" id="CHEBI:57483"/>
        <dbReference type="ChEBI" id="CHEBI:57737"/>
        <dbReference type="ChEBI" id="CHEBI:58273"/>
        <dbReference type="ChEBI" id="CHEBI:59776"/>
        <dbReference type="EC" id="2.2.1.1"/>
    </reaction>
</comment>
<dbReference type="CDD" id="cd02012">
    <property type="entry name" value="TPP_TK"/>
    <property type="match status" value="1"/>
</dbReference>
<comment type="subunit">
    <text evidence="4 17">Homodimer.</text>
</comment>
<feature type="binding site" evidence="14">
    <location>
        <position position="158"/>
    </location>
    <ligand>
        <name>thiamine diphosphate</name>
        <dbReference type="ChEBI" id="CHEBI:58937"/>
    </ligand>
</feature>
<proteinExistence type="inferred from homology"/>
<dbReference type="GO" id="GO:0005829">
    <property type="term" value="C:cytosol"/>
    <property type="evidence" value="ECO:0007669"/>
    <property type="project" value="TreeGrafter"/>
</dbReference>
<dbReference type="InterPro" id="IPR005478">
    <property type="entry name" value="Transketolase_bac-like"/>
</dbReference>
<dbReference type="InterPro" id="IPR020826">
    <property type="entry name" value="Transketolase_BS"/>
</dbReference>
<feature type="binding site" evidence="13">
    <location>
        <position position="472"/>
    </location>
    <ligand>
        <name>substrate</name>
    </ligand>
</feature>
<comment type="cofactor">
    <cofactor evidence="17">
        <name>Mg(2+)</name>
        <dbReference type="ChEBI" id="CHEBI:18420"/>
    </cofactor>
    <cofactor evidence="17">
        <name>Ca(2+)</name>
        <dbReference type="ChEBI" id="CHEBI:29108"/>
    </cofactor>
    <cofactor evidence="17">
        <name>Mn(2+)</name>
        <dbReference type="ChEBI" id="CHEBI:29035"/>
    </cofactor>
    <cofactor evidence="17">
        <name>Co(2+)</name>
        <dbReference type="ChEBI" id="CHEBI:48828"/>
    </cofactor>
    <text evidence="17">Binds 1 Mg(2+) ion per subunit. Can also utilize other divalent metal cations, such as Ca(2+), Mn(2+) and Co(2+).</text>
</comment>
<feature type="domain" description="Transketolase-like pyrimidine-binding" evidence="19">
    <location>
        <begin position="353"/>
        <end position="524"/>
    </location>
</feature>
<dbReference type="Pfam" id="PF02779">
    <property type="entry name" value="Transket_pyr"/>
    <property type="match status" value="1"/>
</dbReference>
<feature type="active site" description="Proton donor" evidence="12">
    <location>
        <position position="410"/>
    </location>
</feature>
<dbReference type="EMBL" id="PISP01000001">
    <property type="protein sequence ID" value="PKD45058.1"/>
    <property type="molecule type" value="Genomic_DNA"/>
</dbReference>
<evidence type="ECO:0000256" key="4">
    <source>
        <dbReference type="ARBA" id="ARBA00011738"/>
    </source>
</evidence>
<dbReference type="InterPro" id="IPR033247">
    <property type="entry name" value="Transketolase_fam"/>
</dbReference>
<feature type="binding site" evidence="14">
    <location>
        <position position="436"/>
    </location>
    <ligand>
        <name>thiamine diphosphate</name>
        <dbReference type="ChEBI" id="CHEBI:58937"/>
    </ligand>
</feature>
<keyword evidence="17" id="KW-0106">Calcium</keyword>
<feature type="binding site" evidence="14">
    <location>
        <position position="187"/>
    </location>
    <ligand>
        <name>thiamine diphosphate</name>
        <dbReference type="ChEBI" id="CHEBI:58937"/>
    </ligand>
</feature>
<feature type="region of interest" description="Disordered" evidence="18">
    <location>
        <begin position="246"/>
        <end position="266"/>
    </location>
</feature>
<dbReference type="GO" id="GO:0004802">
    <property type="term" value="F:transketolase activity"/>
    <property type="evidence" value="ECO:0007669"/>
    <property type="project" value="UniProtKB-UniRule"/>
</dbReference>
<keyword evidence="8 15" id="KW-0460">Magnesium</keyword>
<dbReference type="CDD" id="cd07033">
    <property type="entry name" value="TPP_PYR_DXS_TK_like"/>
    <property type="match status" value="1"/>
</dbReference>
<evidence type="ECO:0000256" key="3">
    <source>
        <dbReference type="ARBA" id="ARBA00007131"/>
    </source>
</evidence>
<comment type="cofactor">
    <cofactor evidence="15">
        <name>Mg(2+)</name>
        <dbReference type="ChEBI" id="CHEBI:18420"/>
    </cofactor>
    <text evidence="15">Binds 1 Mg(2+) ion per subunit. Can also utilize other divalent metal cations, such as Ca(2+), Mn(2+) and Co(2+).</text>
</comment>
<evidence type="ECO:0000256" key="8">
    <source>
        <dbReference type="ARBA" id="ARBA00022842"/>
    </source>
</evidence>
<dbReference type="GO" id="GO:0046872">
    <property type="term" value="F:metal ion binding"/>
    <property type="evidence" value="ECO:0007669"/>
    <property type="project" value="UniProtKB-KW"/>
</dbReference>
<feature type="binding site" evidence="13">
    <location>
        <position position="519"/>
    </location>
    <ligand>
        <name>substrate</name>
    </ligand>
</feature>
<dbReference type="SUPFAM" id="SSF52922">
    <property type="entry name" value="TK C-terminal domain-like"/>
    <property type="match status" value="1"/>
</dbReference>
<feature type="binding site" evidence="13">
    <location>
        <position position="356"/>
    </location>
    <ligand>
        <name>substrate</name>
    </ligand>
</feature>
<dbReference type="EC" id="2.2.1.1" evidence="5 11"/>
<dbReference type="InterPro" id="IPR005474">
    <property type="entry name" value="Transketolase_N"/>
</dbReference>
<dbReference type="FunFam" id="3.40.50.920:FF:000003">
    <property type="entry name" value="Transketolase"/>
    <property type="match status" value="1"/>
</dbReference>
<dbReference type="Gene3D" id="3.40.50.920">
    <property type="match status" value="1"/>
</dbReference>
<dbReference type="Pfam" id="PF00456">
    <property type="entry name" value="Transketolase_N"/>
    <property type="match status" value="1"/>
</dbReference>
<dbReference type="PANTHER" id="PTHR43522">
    <property type="entry name" value="TRANSKETOLASE"/>
    <property type="match status" value="1"/>
</dbReference>
<protein>
    <recommendedName>
        <fullName evidence="5 11">Transketolase</fullName>
        <ecNumber evidence="5 11">2.2.1.1</ecNumber>
    </recommendedName>
</protein>
<evidence type="ECO:0000256" key="14">
    <source>
        <dbReference type="PIRSR" id="PIRSR605478-3"/>
    </source>
</evidence>
<feature type="binding site" evidence="15">
    <location>
        <position position="187"/>
    </location>
    <ligand>
        <name>Mg(2+)</name>
        <dbReference type="ChEBI" id="CHEBI:18420"/>
    </ligand>
</feature>
<comment type="function">
    <text evidence="17">Catalyzes the transfer of a two-carbon ketol group from a ketose donor to an aldose acceptor, via a covalent intermediate with the cofactor thiamine pyrophosphate.</text>
</comment>
<feature type="binding site" evidence="13">
    <location>
        <position position="460"/>
    </location>
    <ligand>
        <name>substrate</name>
    </ligand>
</feature>
<evidence type="ECO:0000256" key="9">
    <source>
        <dbReference type="ARBA" id="ARBA00023052"/>
    </source>
</evidence>
<feature type="binding site" evidence="13">
    <location>
        <position position="383"/>
    </location>
    <ligand>
        <name>substrate</name>
    </ligand>
</feature>
<evidence type="ECO:0000256" key="10">
    <source>
        <dbReference type="ARBA" id="ARBA00049473"/>
    </source>
</evidence>
<dbReference type="InterPro" id="IPR009014">
    <property type="entry name" value="Transketo_C/PFOR_II"/>
</dbReference>
<sequence length="665" mass="73042">MSDQLAQRCVNTLRTLSIDAVQAANSGHPGMPMGMADAAYVLWTKFLKHNPKNPNWSDRDRFILSAGHGSMLLYSLLHLTGYDVSLKELKNFRQLGSITPGHPEFGMTPGVETTTGPLGQGFGTGVGMAMAEAYLAETFNKEEQKIVDHFTYAIVSDGDLMEGISHEAASLAGHLKLRKMIYLYDSNKISIDGSTDLAFTDDTVKRFEAYGWDVQTIDGHDRNEIERAIERAQKTETPSLIECKTRIGFGSPNKEGTADSHGAPLGDEEVRLTKEKLGMDPDKTFQIDDDVLNHFRTAVEKGSELESEWNKLLSDYKKVYPVDGASFNDHVSRTLPEKWEEVLPSFDTDEKGMASRKASGVVINEIADHVLNMIGGSADLTGSNKTDMDGKGIFQPDNYSGRNIHYGVREHAMGAAMNGMALHGGVIPFGGTFLVFSDYNKPAIRIAGLSKIPSIFVFTHDSIGLGEDGPTHQPIEHLAALRAIPNVNVLRPADANETSYAWKCAIEKNDGPSLLVLTRQNLPTIDRGKYTAASESEKGAYILKKEKEDLPDLILMASGSEVQLVLEAAEKLIAGGESVRVVSMPCWELFEEQPKSYRDEVLPPAVIKRISVEAASTFGWHKWVGTEGIAMGIDRYGESAPYEEVYEHLGLTVEKIVENAKTLLK</sequence>
<evidence type="ECO:0000259" key="19">
    <source>
        <dbReference type="SMART" id="SM00861"/>
    </source>
</evidence>
<dbReference type="OrthoDB" id="8732661at2"/>
<evidence type="ECO:0000256" key="1">
    <source>
        <dbReference type="ARBA" id="ARBA00001913"/>
    </source>
</evidence>
<evidence type="ECO:0000256" key="11">
    <source>
        <dbReference type="NCBIfam" id="TIGR00232"/>
    </source>
</evidence>
<dbReference type="Pfam" id="PF22613">
    <property type="entry name" value="Transketolase_C_1"/>
    <property type="match status" value="1"/>
</dbReference>
<feature type="site" description="Important for catalytic activity" evidence="16">
    <location>
        <position position="261"/>
    </location>
</feature>
<evidence type="ECO:0000256" key="18">
    <source>
        <dbReference type="SAM" id="MobiDB-lite"/>
    </source>
</evidence>
<dbReference type="InterPro" id="IPR029061">
    <property type="entry name" value="THDP-binding"/>
</dbReference>
<name>A0A2N0VLH5_9BACT</name>
<keyword evidence="9 14" id="KW-0786">Thiamine pyrophosphate</keyword>
<dbReference type="InterPro" id="IPR055152">
    <property type="entry name" value="Transketolase-like_C_2"/>
</dbReference>
<evidence type="ECO:0000256" key="12">
    <source>
        <dbReference type="PIRSR" id="PIRSR605478-1"/>
    </source>
</evidence>
<feature type="binding site" evidence="13">
    <location>
        <position position="28"/>
    </location>
    <ligand>
        <name>substrate</name>
    </ligand>
</feature>
<feature type="binding site" evidence="14">
    <location>
        <position position="261"/>
    </location>
    <ligand>
        <name>thiamine diphosphate</name>
        <dbReference type="ChEBI" id="CHEBI:58937"/>
    </ligand>
</feature>
<dbReference type="SMART" id="SM00861">
    <property type="entry name" value="Transket_pyr"/>
    <property type="match status" value="1"/>
</dbReference>
<feature type="site" description="Important for catalytic activity" evidence="16">
    <location>
        <position position="28"/>
    </location>
</feature>
<keyword evidence="6 17" id="KW-0808">Transferase</keyword>
<comment type="caution">
    <text evidence="20">The sequence shown here is derived from an EMBL/GenBank/DDBJ whole genome shotgun (WGS) entry which is preliminary data.</text>
</comment>
<dbReference type="GO" id="GO:0009052">
    <property type="term" value="P:pentose-phosphate shunt, non-oxidative branch"/>
    <property type="evidence" value="ECO:0007669"/>
    <property type="project" value="UniProtKB-ARBA"/>
</dbReference>
<organism evidence="20 21">
    <name type="scientific">Rhodohalobacter barkolensis</name>
    <dbReference type="NCBI Taxonomy" id="2053187"/>
    <lineage>
        <taxon>Bacteria</taxon>
        <taxon>Pseudomonadati</taxon>
        <taxon>Balneolota</taxon>
        <taxon>Balneolia</taxon>
        <taxon>Balneolales</taxon>
        <taxon>Balneolaceae</taxon>
        <taxon>Rhodohalobacter</taxon>
    </lineage>
</organism>
<keyword evidence="21" id="KW-1185">Reference proteome</keyword>
<dbReference type="PANTHER" id="PTHR43522:SF2">
    <property type="entry name" value="TRANSKETOLASE 1-RELATED"/>
    <property type="match status" value="1"/>
</dbReference>
<dbReference type="InterPro" id="IPR005475">
    <property type="entry name" value="Transketolase-like_Pyr-bd"/>
</dbReference>
<dbReference type="Proteomes" id="UP000233398">
    <property type="component" value="Unassembled WGS sequence"/>
</dbReference>
<evidence type="ECO:0000256" key="2">
    <source>
        <dbReference type="ARBA" id="ARBA00001941"/>
    </source>
</evidence>
<feature type="binding site" evidence="15">
    <location>
        <position position="157"/>
    </location>
    <ligand>
        <name>Mg(2+)</name>
        <dbReference type="ChEBI" id="CHEBI:18420"/>
    </ligand>
</feature>
<evidence type="ECO:0000313" key="20">
    <source>
        <dbReference type="EMBL" id="PKD45058.1"/>
    </source>
</evidence>
<keyword evidence="7 15" id="KW-0479">Metal-binding</keyword>
<evidence type="ECO:0000256" key="5">
    <source>
        <dbReference type="ARBA" id="ARBA00013152"/>
    </source>
</evidence>
<feature type="binding site" evidence="14">
    <location>
        <position position="68"/>
    </location>
    <ligand>
        <name>thiamine diphosphate</name>
        <dbReference type="ChEBI" id="CHEBI:58937"/>
    </ligand>
</feature>
<dbReference type="FunFam" id="3.40.50.970:FF:000004">
    <property type="entry name" value="Transketolase"/>
    <property type="match status" value="1"/>
</dbReference>
<feature type="binding site" evidence="15">
    <location>
        <position position="189"/>
    </location>
    <ligand>
        <name>Mg(2+)</name>
        <dbReference type="ChEBI" id="CHEBI:18420"/>
    </ligand>
</feature>
<gene>
    <name evidence="20" type="primary">tkt</name>
    <name evidence="20" type="ORF">CWD77_06275</name>
</gene>
<evidence type="ECO:0000256" key="13">
    <source>
        <dbReference type="PIRSR" id="PIRSR605478-2"/>
    </source>
</evidence>
<dbReference type="FunFam" id="3.40.50.970:FF:000003">
    <property type="entry name" value="Transketolase"/>
    <property type="match status" value="1"/>
</dbReference>
<dbReference type="InterPro" id="IPR049557">
    <property type="entry name" value="Transketolase_CS"/>
</dbReference>
<feature type="binding site" evidence="13">
    <location>
        <position position="261"/>
    </location>
    <ligand>
        <name>substrate</name>
    </ligand>
</feature>
<dbReference type="PROSITE" id="PS00801">
    <property type="entry name" value="TRANSKETOLASE_1"/>
    <property type="match status" value="1"/>
</dbReference>
<evidence type="ECO:0000313" key="21">
    <source>
        <dbReference type="Proteomes" id="UP000233398"/>
    </source>
</evidence>
<evidence type="ECO:0000256" key="15">
    <source>
        <dbReference type="PIRSR" id="PIRSR605478-4"/>
    </source>
</evidence>
<accession>A0A2N0VLH5</accession>
<dbReference type="PROSITE" id="PS00802">
    <property type="entry name" value="TRANSKETOLASE_2"/>
    <property type="match status" value="1"/>
</dbReference>
<evidence type="ECO:0000256" key="16">
    <source>
        <dbReference type="PIRSR" id="PIRSR605478-5"/>
    </source>
</evidence>
<dbReference type="NCBIfam" id="TIGR00232">
    <property type="entry name" value="tktlase_bact"/>
    <property type="match status" value="1"/>
</dbReference>
<comment type="cofactor">
    <cofactor evidence="14">
        <name>thiamine diphosphate</name>
        <dbReference type="ChEBI" id="CHEBI:58937"/>
    </cofactor>
    <text evidence="14">Binds 1 thiamine pyrophosphate per subunit. During the reaction, the substrate forms a covalent intermediate with the cofactor.</text>
</comment>
<feature type="binding site" evidence="13">
    <location>
        <position position="468"/>
    </location>
    <ligand>
        <name>substrate</name>
    </ligand>
</feature>
<evidence type="ECO:0000256" key="7">
    <source>
        <dbReference type="ARBA" id="ARBA00022723"/>
    </source>
</evidence>
<dbReference type="Gene3D" id="3.40.50.970">
    <property type="match status" value="2"/>
</dbReference>
<comment type="similarity">
    <text evidence="3 17">Belongs to the transketolase family.</text>
</comment>
<comment type="cofactor">
    <cofactor evidence="2">
        <name>Co(2+)</name>
        <dbReference type="ChEBI" id="CHEBI:48828"/>
    </cofactor>
</comment>
<dbReference type="SUPFAM" id="SSF52518">
    <property type="entry name" value="Thiamin diphosphate-binding fold (THDP-binding)"/>
    <property type="match status" value="2"/>
</dbReference>
<evidence type="ECO:0000256" key="6">
    <source>
        <dbReference type="ARBA" id="ARBA00022679"/>
    </source>
</evidence>
<dbReference type="RefSeq" id="WP_101072461.1">
    <property type="nucleotide sequence ID" value="NZ_PISP01000001.1"/>
</dbReference>
<dbReference type="AlphaFoldDB" id="A0A2N0VLH5"/>
<feature type="binding site" evidence="14">
    <location>
        <begin position="116"/>
        <end position="118"/>
    </location>
    <ligand>
        <name>thiamine diphosphate</name>
        <dbReference type="ChEBI" id="CHEBI:58937"/>
    </ligand>
</feature>
<evidence type="ECO:0000256" key="17">
    <source>
        <dbReference type="RuleBase" id="RU004996"/>
    </source>
</evidence>